<feature type="domain" description="Plasmid replication protein origin binding" evidence="2">
    <location>
        <begin position="5"/>
        <end position="130"/>
    </location>
</feature>
<dbReference type="InterPro" id="IPR002631">
    <property type="entry name" value="Plasmid_rep_OBD"/>
</dbReference>
<organism evidence="3">
    <name type="scientific">uncultured prokaryote</name>
    <dbReference type="NCBI Taxonomy" id="198431"/>
    <lineage>
        <taxon>unclassified sequences</taxon>
        <taxon>environmental samples</taxon>
    </lineage>
</organism>
<evidence type="ECO:0000313" key="3">
    <source>
        <dbReference type="EMBL" id="CRY97850.1"/>
    </source>
</evidence>
<dbReference type="GO" id="GO:0003916">
    <property type="term" value="F:DNA topoisomerase activity"/>
    <property type="evidence" value="ECO:0007669"/>
    <property type="project" value="InterPro"/>
</dbReference>
<dbReference type="AlphaFoldDB" id="A0A0H5Q8X5"/>
<dbReference type="EMBL" id="LN854274">
    <property type="protein sequence ID" value="CRY97850.1"/>
    <property type="molecule type" value="Genomic_DNA"/>
</dbReference>
<protein>
    <recommendedName>
        <fullName evidence="2">Plasmid replication protein origin binding domain-containing protein</fullName>
    </recommendedName>
</protein>
<keyword evidence="3" id="KW-0614">Plasmid</keyword>
<reference evidence="3" key="2">
    <citation type="submission" date="2015-07" db="EMBL/GenBank/DDBJ databases">
        <title>Plasmids, circular viruses and viroids from rat gut.</title>
        <authorList>
            <person name="Jorgensen T.J."/>
            <person name="Hansen M.A."/>
            <person name="Xu Z."/>
            <person name="Tabak M.A."/>
            <person name="Sorensen S.J."/>
            <person name="Hansen L.H."/>
        </authorList>
    </citation>
    <scope>NUCLEOTIDE SEQUENCE</scope>
    <source>
        <plasmid evidence="3">pRGFK1773</plasmid>
    </source>
</reference>
<feature type="region of interest" description="Disordered" evidence="1">
    <location>
        <begin position="45"/>
        <end position="67"/>
    </location>
</feature>
<reference evidence="3" key="1">
    <citation type="submission" date="2015-06" db="EMBL/GenBank/DDBJ databases">
        <authorList>
            <person name="Joergensen T."/>
        </authorList>
    </citation>
    <scope>NUCLEOTIDE SEQUENCE</scope>
    <source>
        <plasmid evidence="3">pRGFK1773</plasmid>
    </source>
</reference>
<dbReference type="Pfam" id="PF01719">
    <property type="entry name" value="Rep_OBD"/>
    <property type="match status" value="1"/>
</dbReference>
<evidence type="ECO:0000256" key="1">
    <source>
        <dbReference type="SAM" id="MobiDB-lite"/>
    </source>
</evidence>
<dbReference type="GO" id="GO:0003677">
    <property type="term" value="F:DNA binding"/>
    <property type="evidence" value="ECO:0007669"/>
    <property type="project" value="InterPro"/>
</dbReference>
<evidence type="ECO:0000259" key="2">
    <source>
        <dbReference type="Pfam" id="PF01719"/>
    </source>
</evidence>
<name>A0A0H5Q8X5_9ZZZZ</name>
<dbReference type="GO" id="GO:0006260">
    <property type="term" value="P:DNA replication"/>
    <property type="evidence" value="ECO:0007669"/>
    <property type="project" value="InterPro"/>
</dbReference>
<accession>A0A0H5Q8X5</accession>
<dbReference type="Gene3D" id="3.40.1310.30">
    <property type="match status" value="1"/>
</dbReference>
<feature type="compositionally biased region" description="Basic and acidic residues" evidence="1">
    <location>
        <begin position="45"/>
        <end position="62"/>
    </location>
</feature>
<sequence length="241" mass="27618">MSSNSSKSRYWMFLMYPDSMPENWKQILTDTGVAFAISPLHDKDKWTKADEKENPQHKEGTPKKPHYHVLVSYPNNTTIGPIDEIRAMVNGTEAKRVFAAIGQYRYHLHMDNPEKAQYDHSDRTILNGFDDKNLGGKSLSEREINRLKLDLKEICKQFVITSYIDLIDILESEDGTEELIDIALNNSIFINAICDSVFHKVSRVAQKTDEAFESAISQLREKNITDEKTGEVKHISDIINK</sequence>
<geneLocation type="plasmid" evidence="3">
    <name>pRGFK1773</name>
</geneLocation>
<proteinExistence type="predicted"/>